<proteinExistence type="predicted"/>
<dbReference type="EMBL" id="CZAU01000010">
    <property type="protein sequence ID" value="CUP41137.1"/>
    <property type="molecule type" value="Genomic_DNA"/>
</dbReference>
<evidence type="ECO:0000313" key="7">
    <source>
        <dbReference type="Proteomes" id="UP000095564"/>
    </source>
</evidence>
<dbReference type="AlphaFoldDB" id="D4MXU9"/>
<reference evidence="1 5" key="2">
    <citation type="submission" date="2010-03" db="EMBL/GenBank/DDBJ databases">
        <authorList>
            <person name="Pajon A."/>
        </authorList>
    </citation>
    <scope>NUCLEOTIDE SEQUENCE [LARGE SCALE GENOMIC DNA]</scope>
    <source>
        <strain evidence="1 5">SSC/2</strain>
    </source>
</reference>
<evidence type="ECO:0000313" key="1">
    <source>
        <dbReference type="EMBL" id="CBL37444.1"/>
    </source>
</evidence>
<evidence type="ECO:0000313" key="8">
    <source>
        <dbReference type="Proteomes" id="UP000095598"/>
    </source>
</evidence>
<dbReference type="KEGG" id="bprl:CL2_03630"/>
<evidence type="ECO:0000313" key="3">
    <source>
        <dbReference type="EMBL" id="CUN09438.1"/>
    </source>
</evidence>
<protein>
    <submittedName>
        <fullName evidence="1">Uncharacterized protein</fullName>
    </submittedName>
</protein>
<dbReference type="Proteomes" id="UP000095598">
    <property type="component" value="Unassembled WGS sequence"/>
</dbReference>
<dbReference type="Proteomes" id="UP000095553">
    <property type="component" value="Unassembled WGS sequence"/>
</dbReference>
<evidence type="ECO:0000313" key="4">
    <source>
        <dbReference type="EMBL" id="CUP41137.1"/>
    </source>
</evidence>
<dbReference type="EMBL" id="CYXT01000016">
    <property type="protein sequence ID" value="CUN01750.1"/>
    <property type="molecule type" value="Genomic_DNA"/>
</dbReference>
<dbReference type="EMBL" id="CYXY01000017">
    <property type="protein sequence ID" value="CUN09438.1"/>
    <property type="molecule type" value="Genomic_DNA"/>
</dbReference>
<dbReference type="Proteomes" id="UP000095564">
    <property type="component" value="Unassembled WGS sequence"/>
</dbReference>
<evidence type="ECO:0000313" key="2">
    <source>
        <dbReference type="EMBL" id="CUN01750.1"/>
    </source>
</evidence>
<accession>D4MXU9</accession>
<reference evidence="1 5" key="1">
    <citation type="submission" date="2010-03" db="EMBL/GenBank/DDBJ databases">
        <title>The genome sequence of Clostridiales sp. SSC/2.</title>
        <authorList>
            <consortium name="metaHIT consortium -- http://www.metahit.eu/"/>
            <person name="Pajon A."/>
            <person name="Turner K."/>
            <person name="Parkhill J."/>
            <person name="Duncan S."/>
            <person name="Flint H."/>
        </authorList>
    </citation>
    <scope>NUCLEOTIDE SEQUENCE [LARGE SCALE GENOMIC DNA]</scope>
    <source>
        <strain evidence="1 5">SSC/2</strain>
    </source>
</reference>
<dbReference type="Proteomes" id="UP000008960">
    <property type="component" value="Chromosome"/>
</dbReference>
<dbReference type="EMBL" id="FP929061">
    <property type="protein sequence ID" value="CBL37444.1"/>
    <property type="molecule type" value="Genomic_DNA"/>
</dbReference>
<evidence type="ECO:0000313" key="6">
    <source>
        <dbReference type="Proteomes" id="UP000095553"/>
    </source>
</evidence>
<reference evidence="6 7" key="3">
    <citation type="submission" date="2015-09" db="EMBL/GenBank/DDBJ databases">
        <authorList>
            <consortium name="Pathogen Informatics"/>
        </authorList>
    </citation>
    <scope>NUCLEOTIDE SEQUENCE [LARGE SCALE GENOMIC DNA]</scope>
    <source>
        <strain evidence="2 8">2789STDY5608868</strain>
        <strain evidence="4 7">2789STDY5834908</strain>
        <strain evidence="3 6">2789STDY5834959</strain>
    </source>
</reference>
<sequence>MIRDKKEMLNFEEVDKIETFFGLNKGMILGRELIES</sequence>
<evidence type="ECO:0000313" key="5">
    <source>
        <dbReference type="Proteomes" id="UP000008960"/>
    </source>
</evidence>
<organism evidence="1 5">
    <name type="scientific">Anaerostipes hadrus</name>
    <dbReference type="NCBI Taxonomy" id="649756"/>
    <lineage>
        <taxon>Bacteria</taxon>
        <taxon>Bacillati</taxon>
        <taxon>Bacillota</taxon>
        <taxon>Clostridia</taxon>
        <taxon>Lachnospirales</taxon>
        <taxon>Lachnospiraceae</taxon>
        <taxon>Anaerostipes</taxon>
    </lineage>
</organism>
<name>D4MXU9_ANAHA</name>
<gene>
    <name evidence="1" type="ORF">CL2_03630</name>
    <name evidence="2" type="ORF">ERS852425_02064</name>
    <name evidence="4" type="ORF">ERS852520_01291</name>
    <name evidence="3" type="ORF">ERS852571_02474</name>
</gene>